<evidence type="ECO:0000259" key="5">
    <source>
        <dbReference type="PROSITE" id="PS50225"/>
    </source>
</evidence>
<dbReference type="PROSITE" id="PS50225">
    <property type="entry name" value="SOCS"/>
    <property type="match status" value="1"/>
</dbReference>
<dbReference type="SUPFAM" id="SSF158235">
    <property type="entry name" value="SOCS box-like"/>
    <property type="match status" value="1"/>
</dbReference>
<dbReference type="InterPro" id="IPR036770">
    <property type="entry name" value="Ankyrin_rpt-contain_sf"/>
</dbReference>
<dbReference type="Gene3D" id="1.25.40.20">
    <property type="entry name" value="Ankyrin repeat-containing domain"/>
    <property type="match status" value="2"/>
</dbReference>
<dbReference type="RefSeq" id="XP_030854710.1">
    <property type="nucleotide sequence ID" value="XM_030998850.1"/>
</dbReference>
<dbReference type="Pfam" id="PF12796">
    <property type="entry name" value="Ank_2"/>
    <property type="match status" value="1"/>
</dbReference>
<dbReference type="PANTHER" id="PTHR24198:SF165">
    <property type="entry name" value="ANKYRIN REPEAT-CONTAINING PROTEIN-RELATED"/>
    <property type="match status" value="1"/>
</dbReference>
<evidence type="ECO:0000256" key="1">
    <source>
        <dbReference type="ARBA" id="ARBA00022737"/>
    </source>
</evidence>
<protein>
    <recommendedName>
        <fullName evidence="5">SOCS box domain-containing protein</fullName>
    </recommendedName>
</protein>
<name>A0A7M7PRM4_STRPU</name>
<organism evidence="6 7">
    <name type="scientific">Strongylocentrotus purpuratus</name>
    <name type="common">Purple sea urchin</name>
    <dbReference type="NCBI Taxonomy" id="7668"/>
    <lineage>
        <taxon>Eukaryota</taxon>
        <taxon>Metazoa</taxon>
        <taxon>Echinodermata</taxon>
        <taxon>Eleutherozoa</taxon>
        <taxon>Echinozoa</taxon>
        <taxon>Echinoidea</taxon>
        <taxon>Euechinoidea</taxon>
        <taxon>Echinacea</taxon>
        <taxon>Camarodonta</taxon>
        <taxon>Echinidea</taxon>
        <taxon>Strongylocentrotidae</taxon>
        <taxon>Strongylocentrotus</taxon>
    </lineage>
</organism>
<evidence type="ECO:0000256" key="2">
    <source>
        <dbReference type="ARBA" id="ARBA00023043"/>
    </source>
</evidence>
<dbReference type="Pfam" id="PF13637">
    <property type="entry name" value="Ank_4"/>
    <property type="match status" value="1"/>
</dbReference>
<sequence>MSDVDEGSFVESDEAGPQWEDGGDPYVVSFDEDDQHETSSDGSSSDCGDVLLPFESEHPNKYVPWAMKQYPPDVIEAWTRVHNCTLSGNHQLASEFLEKLSKEVLDQPNHEGETLLYMAAFRGHTHMVSTLLKAGANPHKGDEFFDMTPLFVAVQNCHIECVNKLLEYVPVNFENNSGFTALFKAAQFGPNKAMLGFISRPPPYLQEILHEASPQNEVILDTLLEKGANVNFTSKVGLTPLLVATRENNVYAVRRLLECGADPMALYKHPISSMKAPLSALDMAAEDESTESLRVILEKCSDNKPLMSRNNAMCLAVRKGNLPCVQALIDAGFDADMGVKLPPTELEQFRSSQDAVPILTCIDKVNLELVRYLLSRGASPLYCNLPIAEPLDRCPLYNAFLKSNTLLEILLMNCADMKSCPTLRDISFPITELGVWEQSPPCFELVLQAGFRLDLDSMTFDDIRLHRRTVKEVAKIWWTYTDEIPRNEHLIEILGTLPEMPRSLADLCRVTIRRSICFPKLAKPSESVQLLPIPQHLQDYIGHA</sequence>
<dbReference type="GeneID" id="753292"/>
<dbReference type="RefSeq" id="XP_030854709.1">
    <property type="nucleotide sequence ID" value="XM_030998849.1"/>
</dbReference>
<dbReference type="Proteomes" id="UP000007110">
    <property type="component" value="Unassembled WGS sequence"/>
</dbReference>
<keyword evidence="7" id="KW-1185">Reference proteome</keyword>
<dbReference type="InParanoid" id="A0A7M7PRM4"/>
<accession>A0A7M7PRM4</accession>
<proteinExistence type="predicted"/>
<dbReference type="Gene3D" id="1.10.750.20">
    <property type="entry name" value="SOCS box"/>
    <property type="match status" value="1"/>
</dbReference>
<evidence type="ECO:0000313" key="7">
    <source>
        <dbReference type="Proteomes" id="UP000007110"/>
    </source>
</evidence>
<feature type="domain" description="SOCS box" evidence="5">
    <location>
        <begin position="501"/>
        <end position="544"/>
    </location>
</feature>
<dbReference type="AlphaFoldDB" id="A0A7M7PRM4"/>
<dbReference type="Pfam" id="PF00023">
    <property type="entry name" value="Ank"/>
    <property type="match status" value="1"/>
</dbReference>
<evidence type="ECO:0000256" key="4">
    <source>
        <dbReference type="SAM" id="MobiDB-lite"/>
    </source>
</evidence>
<dbReference type="InterPro" id="IPR036036">
    <property type="entry name" value="SOCS_box-like_dom_sf"/>
</dbReference>
<dbReference type="Pfam" id="PF07525">
    <property type="entry name" value="SOCS_box"/>
    <property type="match status" value="1"/>
</dbReference>
<dbReference type="OMA" id="HWEDEDD"/>
<feature type="repeat" description="ANK" evidence="3">
    <location>
        <begin position="111"/>
        <end position="143"/>
    </location>
</feature>
<feature type="compositionally biased region" description="Acidic residues" evidence="4">
    <location>
        <begin position="1"/>
        <end position="14"/>
    </location>
</feature>
<dbReference type="CDD" id="cd03716">
    <property type="entry name" value="SOCS_ASB_like"/>
    <property type="match status" value="1"/>
</dbReference>
<dbReference type="GO" id="GO:0035556">
    <property type="term" value="P:intracellular signal transduction"/>
    <property type="evidence" value="ECO:0007669"/>
    <property type="project" value="InterPro"/>
</dbReference>
<reference evidence="6" key="2">
    <citation type="submission" date="2021-01" db="UniProtKB">
        <authorList>
            <consortium name="EnsemblMetazoa"/>
        </authorList>
    </citation>
    <scope>IDENTIFICATION</scope>
</reference>
<dbReference type="PROSITE" id="PS50297">
    <property type="entry name" value="ANK_REP_REGION"/>
    <property type="match status" value="2"/>
</dbReference>
<dbReference type="PROSITE" id="PS50088">
    <property type="entry name" value="ANK_REPEAT"/>
    <property type="match status" value="2"/>
</dbReference>
<dbReference type="SUPFAM" id="SSF48403">
    <property type="entry name" value="Ankyrin repeat"/>
    <property type="match status" value="1"/>
</dbReference>
<keyword evidence="2 3" id="KW-0040">ANK repeat</keyword>
<dbReference type="InterPro" id="IPR002110">
    <property type="entry name" value="Ankyrin_rpt"/>
</dbReference>
<dbReference type="SMART" id="SM00969">
    <property type="entry name" value="SOCS_box"/>
    <property type="match status" value="1"/>
</dbReference>
<evidence type="ECO:0000256" key="3">
    <source>
        <dbReference type="PROSITE-ProRule" id="PRU00023"/>
    </source>
</evidence>
<evidence type="ECO:0000313" key="6">
    <source>
        <dbReference type="EnsemblMetazoa" id="XP_030854710"/>
    </source>
</evidence>
<dbReference type="InterPro" id="IPR001496">
    <property type="entry name" value="SOCS_box"/>
</dbReference>
<dbReference type="OrthoDB" id="20872at2759"/>
<keyword evidence="1" id="KW-0677">Repeat</keyword>
<dbReference type="PANTHER" id="PTHR24198">
    <property type="entry name" value="ANKYRIN REPEAT AND PROTEIN KINASE DOMAIN-CONTAINING PROTEIN"/>
    <property type="match status" value="1"/>
</dbReference>
<dbReference type="KEGG" id="spu:753292"/>
<dbReference type="EnsemblMetazoa" id="XM_030998850">
    <property type="protein sequence ID" value="XP_030854710"/>
    <property type="gene ID" value="LOC753292"/>
</dbReference>
<dbReference type="SMART" id="SM00248">
    <property type="entry name" value="ANK"/>
    <property type="match status" value="7"/>
</dbReference>
<reference evidence="7" key="1">
    <citation type="submission" date="2015-02" db="EMBL/GenBank/DDBJ databases">
        <title>Genome sequencing for Strongylocentrotus purpuratus.</title>
        <authorList>
            <person name="Murali S."/>
            <person name="Liu Y."/>
            <person name="Vee V."/>
            <person name="English A."/>
            <person name="Wang M."/>
            <person name="Skinner E."/>
            <person name="Han Y."/>
            <person name="Muzny D.M."/>
            <person name="Worley K.C."/>
            <person name="Gibbs R.A."/>
        </authorList>
    </citation>
    <scope>NUCLEOTIDE SEQUENCE</scope>
</reference>
<dbReference type="EnsemblMetazoa" id="XM_030998849">
    <property type="protein sequence ID" value="XP_030854709"/>
    <property type="gene ID" value="LOC753292"/>
</dbReference>
<feature type="repeat" description="ANK" evidence="3">
    <location>
        <begin position="236"/>
        <end position="268"/>
    </location>
</feature>
<feature type="region of interest" description="Disordered" evidence="4">
    <location>
        <begin position="1"/>
        <end position="48"/>
    </location>
</feature>